<protein>
    <recommendedName>
        <fullName evidence="5">DUF3035 domain-containing protein</fullName>
    </recommendedName>
</protein>
<sequence length="80" mass="8122">MRALLIATLLLLPACSTMRDAAAKQRELAEHGIPGVTTAAAYEAANPTEPAAAPPADKTKALPSGLGGDKENAAHLPPPQ</sequence>
<evidence type="ECO:0008006" key="5">
    <source>
        <dbReference type="Google" id="ProtNLM"/>
    </source>
</evidence>
<feature type="chain" id="PRO_5021260279" description="DUF3035 domain-containing protein" evidence="2">
    <location>
        <begin position="22"/>
        <end position="80"/>
    </location>
</feature>
<reference evidence="3 4" key="1">
    <citation type="submission" date="2019-02" db="EMBL/GenBank/DDBJ databases">
        <title>Polymorphobacter sp. isolated from the lake at the Tibet of China.</title>
        <authorList>
            <person name="Li A."/>
        </authorList>
    </citation>
    <scope>NUCLEOTIDE SEQUENCE [LARGE SCALE GENOMIC DNA]</scope>
    <source>
        <strain evidence="3 4">DJ1R-1</strain>
    </source>
</reference>
<gene>
    <name evidence="3" type="ORF">EUV02_02445</name>
</gene>
<keyword evidence="4" id="KW-1185">Reference proteome</keyword>
<evidence type="ECO:0000313" key="4">
    <source>
        <dbReference type="Proteomes" id="UP000297737"/>
    </source>
</evidence>
<comment type="caution">
    <text evidence="3">The sequence shown here is derived from an EMBL/GenBank/DDBJ whole genome shotgun (WGS) entry which is preliminary data.</text>
</comment>
<dbReference type="Proteomes" id="UP000297737">
    <property type="component" value="Unassembled WGS sequence"/>
</dbReference>
<evidence type="ECO:0000313" key="3">
    <source>
        <dbReference type="EMBL" id="TFU05903.1"/>
    </source>
</evidence>
<feature type="region of interest" description="Disordered" evidence="1">
    <location>
        <begin position="40"/>
        <end position="80"/>
    </location>
</feature>
<proteinExistence type="predicted"/>
<dbReference type="AlphaFoldDB" id="A0A4Y9ERS3"/>
<name>A0A4Y9ERS3_9SPHN</name>
<dbReference type="EMBL" id="SIHO01000001">
    <property type="protein sequence ID" value="TFU05903.1"/>
    <property type="molecule type" value="Genomic_DNA"/>
</dbReference>
<keyword evidence="2" id="KW-0732">Signal</keyword>
<evidence type="ECO:0000256" key="1">
    <source>
        <dbReference type="SAM" id="MobiDB-lite"/>
    </source>
</evidence>
<accession>A0A4Y9ERS3</accession>
<evidence type="ECO:0000256" key="2">
    <source>
        <dbReference type="SAM" id="SignalP"/>
    </source>
</evidence>
<dbReference type="RefSeq" id="WP_135244627.1">
    <property type="nucleotide sequence ID" value="NZ_SIHO01000001.1"/>
</dbReference>
<feature type="compositionally biased region" description="Low complexity" evidence="1">
    <location>
        <begin position="40"/>
        <end position="56"/>
    </location>
</feature>
<feature type="signal peptide" evidence="2">
    <location>
        <begin position="1"/>
        <end position="21"/>
    </location>
</feature>
<organism evidence="3 4">
    <name type="scientific">Glacieibacterium arshaanense</name>
    <dbReference type="NCBI Taxonomy" id="2511025"/>
    <lineage>
        <taxon>Bacteria</taxon>
        <taxon>Pseudomonadati</taxon>
        <taxon>Pseudomonadota</taxon>
        <taxon>Alphaproteobacteria</taxon>
        <taxon>Sphingomonadales</taxon>
        <taxon>Sphingosinicellaceae</taxon>
        <taxon>Glacieibacterium</taxon>
    </lineage>
</organism>